<dbReference type="AlphaFoldDB" id="A0A414QX14"/>
<proteinExistence type="predicted"/>
<dbReference type="EMBL" id="QRHO01000002">
    <property type="protein sequence ID" value="RHF85331.1"/>
    <property type="molecule type" value="Genomic_DNA"/>
</dbReference>
<evidence type="ECO:0000313" key="2">
    <source>
        <dbReference type="Proteomes" id="UP000284579"/>
    </source>
</evidence>
<sequence length="149" mass="17571">MRKHKRRFEDYEEIALCLRNAKQLLYRTEVIFHRAPYADAMTTIYKKLDRIISKTEDEMFADYPDRANVNVFYGGDDYHLFLRAKHGYIYSSFGYSSLDLVDAFAILARDGAVLLSDDAKVTFEEDAMLSKIVKNMIWRKEEMECNKKQ</sequence>
<protein>
    <submittedName>
        <fullName evidence="1">Uncharacterized protein</fullName>
    </submittedName>
</protein>
<comment type="caution">
    <text evidence="1">The sequence shown here is derived from an EMBL/GenBank/DDBJ whole genome shotgun (WGS) entry which is preliminary data.</text>
</comment>
<organism evidence="1 2">
    <name type="scientific">Coprococcus comes</name>
    <dbReference type="NCBI Taxonomy" id="410072"/>
    <lineage>
        <taxon>Bacteria</taxon>
        <taxon>Bacillati</taxon>
        <taxon>Bacillota</taxon>
        <taxon>Clostridia</taxon>
        <taxon>Lachnospirales</taxon>
        <taxon>Lachnospiraceae</taxon>
        <taxon>Coprococcus</taxon>
    </lineage>
</organism>
<evidence type="ECO:0000313" key="1">
    <source>
        <dbReference type="EMBL" id="RHF85331.1"/>
    </source>
</evidence>
<dbReference type="Proteomes" id="UP000284579">
    <property type="component" value="Unassembled WGS sequence"/>
</dbReference>
<accession>A0A414QX14</accession>
<reference evidence="1 2" key="1">
    <citation type="submission" date="2018-08" db="EMBL/GenBank/DDBJ databases">
        <title>A genome reference for cultivated species of the human gut microbiota.</title>
        <authorList>
            <person name="Zou Y."/>
            <person name="Xue W."/>
            <person name="Luo G."/>
        </authorList>
    </citation>
    <scope>NUCLEOTIDE SEQUENCE [LARGE SCALE GENOMIC DNA]</scope>
    <source>
        <strain evidence="1 2">AM23-3</strain>
    </source>
</reference>
<dbReference type="RefSeq" id="WP_118198556.1">
    <property type="nucleotide sequence ID" value="NZ_QRHO01000002.1"/>
</dbReference>
<gene>
    <name evidence="1" type="ORF">DW656_02905</name>
</gene>
<name>A0A414QX14_9FIRM</name>